<dbReference type="EMBL" id="JACJIJ010000002">
    <property type="protein sequence ID" value="MBA9051311.1"/>
    <property type="molecule type" value="Genomic_DNA"/>
</dbReference>
<comment type="similarity">
    <text evidence="1">Belongs to the V-ATPase D subunit family.</text>
</comment>
<comment type="caution">
    <text evidence="4">The sequence shown here is derived from an EMBL/GenBank/DDBJ whole genome shotgun (WGS) entry which is preliminary data.</text>
</comment>
<sequence length="206" mass="22907">MSPRARRAPTGRAGRLRLRRSLATAQRGADLLERKLRLLLDREHIARDAAREADRVWRERLAEAETWLVRGVLLGGESAPVRSAPADRARVDVRWAVLMGVRHPAAVDWTDPVRGAAEPTPPNTALAHAETAYRAALRAAAELAVHRTAADLLAAEAARTRQRVRALRRHWIPRLRGELAALELALEESEHEEAVRRRWAATRGGG</sequence>
<dbReference type="GeneID" id="93979028"/>
<keyword evidence="3" id="KW-0406">Ion transport</keyword>
<evidence type="ECO:0000256" key="2">
    <source>
        <dbReference type="ARBA" id="ARBA00022448"/>
    </source>
</evidence>
<keyword evidence="2" id="KW-0813">Transport</keyword>
<proteinExistence type="inferred from homology"/>
<evidence type="ECO:0000313" key="4">
    <source>
        <dbReference type="EMBL" id="MBA9051311.1"/>
    </source>
</evidence>
<dbReference type="InterPro" id="IPR002699">
    <property type="entry name" value="V_ATPase_D"/>
</dbReference>
<evidence type="ECO:0000256" key="1">
    <source>
        <dbReference type="ARBA" id="ARBA00005850"/>
    </source>
</evidence>
<protein>
    <submittedName>
        <fullName evidence="4">Vacuolar-type H+-ATPase subunit D/Vma8</fullName>
    </submittedName>
</protein>
<reference evidence="4 5" key="1">
    <citation type="submission" date="2020-08" db="EMBL/GenBank/DDBJ databases">
        <title>Sequencing the genomes of 1000 actinobacteria strains.</title>
        <authorList>
            <person name="Klenk H.-P."/>
        </authorList>
    </citation>
    <scope>NUCLEOTIDE SEQUENCE [LARGE SCALE GENOMIC DNA]</scope>
    <source>
        <strain evidence="4 5">DSM 41827</strain>
    </source>
</reference>
<dbReference type="RefSeq" id="WP_182774650.1">
    <property type="nucleotide sequence ID" value="NZ_BAAAHW010000040.1"/>
</dbReference>
<accession>A0A7W3NIT1</accession>
<evidence type="ECO:0000313" key="5">
    <source>
        <dbReference type="Proteomes" id="UP000577386"/>
    </source>
</evidence>
<dbReference type="Gene3D" id="1.10.287.3240">
    <property type="match status" value="1"/>
</dbReference>
<keyword evidence="5" id="KW-1185">Reference proteome</keyword>
<name>A0A7W3NIT1_STRMR</name>
<dbReference type="AlphaFoldDB" id="A0A7W3NIT1"/>
<dbReference type="Pfam" id="PF01813">
    <property type="entry name" value="ATP-synt_D"/>
    <property type="match status" value="1"/>
</dbReference>
<evidence type="ECO:0000256" key="3">
    <source>
        <dbReference type="ARBA" id="ARBA00023065"/>
    </source>
</evidence>
<dbReference type="Proteomes" id="UP000577386">
    <property type="component" value="Unassembled WGS sequence"/>
</dbReference>
<organism evidence="4 5">
    <name type="scientific">Streptomyces murinus</name>
    <dbReference type="NCBI Taxonomy" id="33900"/>
    <lineage>
        <taxon>Bacteria</taxon>
        <taxon>Bacillati</taxon>
        <taxon>Actinomycetota</taxon>
        <taxon>Actinomycetes</taxon>
        <taxon>Kitasatosporales</taxon>
        <taxon>Streptomycetaceae</taxon>
        <taxon>Streptomyces</taxon>
    </lineage>
</organism>
<gene>
    <name evidence="4" type="ORF">HDA42_000489</name>
</gene>
<dbReference type="GO" id="GO:0046961">
    <property type="term" value="F:proton-transporting ATPase activity, rotational mechanism"/>
    <property type="evidence" value="ECO:0007669"/>
    <property type="project" value="InterPro"/>
</dbReference>